<name>A0A7W8D604_9GAMM</name>
<dbReference type="NCBIfam" id="NF002490">
    <property type="entry name" value="PRK01777.1"/>
    <property type="match status" value="1"/>
</dbReference>
<dbReference type="InterPro" id="IPR005346">
    <property type="entry name" value="RnfH"/>
</dbReference>
<sequence length="97" mass="10705">MSATEPADDLRIEVVYALPHIVHARTLRMAAGSTVADAVAVFLRDDRVALAHDGVGIFGRRCDAATPLRDGDRVELYRPLVADAKQVRRERARLGKR</sequence>
<dbReference type="RefSeq" id="WP_183961096.1">
    <property type="nucleotide sequence ID" value="NZ_JACHHP010000003.1"/>
</dbReference>
<protein>
    <recommendedName>
        <fullName evidence="2">UPF0125 protein HNQ52_002116</fullName>
    </recommendedName>
</protein>
<dbReference type="Pfam" id="PF03658">
    <property type="entry name" value="Ub-RnfH"/>
    <property type="match status" value="1"/>
</dbReference>
<evidence type="ECO:0000256" key="2">
    <source>
        <dbReference type="HAMAP-Rule" id="MF_00460"/>
    </source>
</evidence>
<dbReference type="InterPro" id="IPR016155">
    <property type="entry name" value="Mopterin_synth/thiamin_S_b"/>
</dbReference>
<proteinExistence type="inferred from homology"/>
<dbReference type="HAMAP" id="MF_00460">
    <property type="entry name" value="UPF0125_RnfH"/>
    <property type="match status" value="1"/>
</dbReference>
<dbReference type="Gene3D" id="3.10.20.280">
    <property type="entry name" value="RnfH-like"/>
    <property type="match status" value="1"/>
</dbReference>
<dbReference type="EMBL" id="JACHHP010000003">
    <property type="protein sequence ID" value="MBB5208574.1"/>
    <property type="molecule type" value="Genomic_DNA"/>
</dbReference>
<comment type="similarity">
    <text evidence="1 2">Belongs to the UPF0125 (RnfH) family.</text>
</comment>
<accession>A0A7W8D604</accession>
<dbReference type="SUPFAM" id="SSF54285">
    <property type="entry name" value="MoaD/ThiS"/>
    <property type="match status" value="1"/>
</dbReference>
<dbReference type="PANTHER" id="PTHR37483:SF1">
    <property type="entry name" value="UPF0125 PROTEIN RATB"/>
    <property type="match status" value="1"/>
</dbReference>
<dbReference type="PANTHER" id="PTHR37483">
    <property type="entry name" value="UPF0125 PROTEIN RATB"/>
    <property type="match status" value="1"/>
</dbReference>
<organism evidence="3 4">
    <name type="scientific">Chiayiivirga flava</name>
    <dbReference type="NCBI Taxonomy" id="659595"/>
    <lineage>
        <taxon>Bacteria</taxon>
        <taxon>Pseudomonadati</taxon>
        <taxon>Pseudomonadota</taxon>
        <taxon>Gammaproteobacteria</taxon>
        <taxon>Lysobacterales</taxon>
        <taxon>Lysobacteraceae</taxon>
        <taxon>Chiayiivirga</taxon>
    </lineage>
</organism>
<dbReference type="Proteomes" id="UP000521199">
    <property type="component" value="Unassembled WGS sequence"/>
</dbReference>
<evidence type="ECO:0000313" key="4">
    <source>
        <dbReference type="Proteomes" id="UP000521199"/>
    </source>
</evidence>
<dbReference type="AlphaFoldDB" id="A0A7W8D604"/>
<keyword evidence="4" id="KW-1185">Reference proteome</keyword>
<evidence type="ECO:0000313" key="3">
    <source>
        <dbReference type="EMBL" id="MBB5208574.1"/>
    </source>
</evidence>
<reference evidence="3 4" key="1">
    <citation type="submission" date="2020-08" db="EMBL/GenBank/DDBJ databases">
        <title>Genomic Encyclopedia of Type Strains, Phase IV (KMG-IV): sequencing the most valuable type-strain genomes for metagenomic binning, comparative biology and taxonomic classification.</title>
        <authorList>
            <person name="Goeker M."/>
        </authorList>
    </citation>
    <scope>NUCLEOTIDE SEQUENCE [LARGE SCALE GENOMIC DNA]</scope>
    <source>
        <strain evidence="3 4">DSM 24163</strain>
    </source>
</reference>
<gene>
    <name evidence="3" type="ORF">HNQ52_002116</name>
</gene>
<evidence type="ECO:0000256" key="1">
    <source>
        <dbReference type="ARBA" id="ARBA00010645"/>
    </source>
</evidence>
<comment type="caution">
    <text evidence="3">The sequence shown here is derived from an EMBL/GenBank/DDBJ whole genome shotgun (WGS) entry which is preliminary data.</text>
</comment>
<dbReference type="InterPro" id="IPR037021">
    <property type="entry name" value="RnfH_sf"/>
</dbReference>